<evidence type="ECO:0000313" key="3">
    <source>
        <dbReference type="WBParaSite" id="scaffold47829_cov305.g24751"/>
    </source>
</evidence>
<organism evidence="2 3">
    <name type="scientific">Meloidogyne javanica</name>
    <name type="common">Root-knot nematode worm</name>
    <dbReference type="NCBI Taxonomy" id="6303"/>
    <lineage>
        <taxon>Eukaryota</taxon>
        <taxon>Metazoa</taxon>
        <taxon>Ecdysozoa</taxon>
        <taxon>Nematoda</taxon>
        <taxon>Chromadorea</taxon>
        <taxon>Rhabditida</taxon>
        <taxon>Tylenchina</taxon>
        <taxon>Tylenchomorpha</taxon>
        <taxon>Tylenchoidea</taxon>
        <taxon>Meloidogynidae</taxon>
        <taxon>Meloidogyninae</taxon>
        <taxon>Meloidogyne</taxon>
        <taxon>Meloidogyne incognita group</taxon>
    </lineage>
</organism>
<dbReference type="AlphaFoldDB" id="A0A915MN31"/>
<keyword evidence="2" id="KW-1185">Reference proteome</keyword>
<dbReference type="InterPro" id="IPR006909">
    <property type="entry name" value="Rad21/Rec8_C_eu"/>
</dbReference>
<proteinExistence type="predicted"/>
<accession>A0A915MN31</accession>
<dbReference type="Proteomes" id="UP000887561">
    <property type="component" value="Unplaced"/>
</dbReference>
<dbReference type="InterPro" id="IPR023093">
    <property type="entry name" value="ScpA-like_C"/>
</dbReference>
<dbReference type="InterPro" id="IPR036390">
    <property type="entry name" value="WH_DNA-bd_sf"/>
</dbReference>
<dbReference type="SUPFAM" id="SSF46785">
    <property type="entry name" value="Winged helix' DNA-binding domain"/>
    <property type="match status" value="1"/>
</dbReference>
<dbReference type="Gene3D" id="1.10.10.580">
    <property type="entry name" value="Structural maintenance of chromosome 1. Chain E"/>
    <property type="match status" value="1"/>
</dbReference>
<protein>
    <submittedName>
        <fullName evidence="3">Rad21/Rec8-like protein C-terminal eukaryotic domain-containing protein</fullName>
    </submittedName>
</protein>
<feature type="domain" description="Rad21/Rec8-like protein C-terminal eukaryotic" evidence="1">
    <location>
        <begin position="48"/>
        <end position="85"/>
    </location>
</feature>
<sequence length="97" mass="11301">MCKLEKRKNVPLLFEVKMGVIQEKLVGQEFVCFHQAAKVNELGKGEIGRKRAARKFFTLLKLLKHRKVKVLQYNPYEEILIRLERQPGDLDVSMASM</sequence>
<evidence type="ECO:0000313" key="2">
    <source>
        <dbReference type="Proteomes" id="UP000887561"/>
    </source>
</evidence>
<dbReference type="WBParaSite" id="scaffold47829_cov305.g24751">
    <property type="protein sequence ID" value="scaffold47829_cov305.g24751"/>
    <property type="gene ID" value="scaffold47829_cov305.g24751"/>
</dbReference>
<dbReference type="Pfam" id="PF04824">
    <property type="entry name" value="Rad21_Rec8"/>
    <property type="match status" value="1"/>
</dbReference>
<reference evidence="3" key="1">
    <citation type="submission" date="2022-11" db="UniProtKB">
        <authorList>
            <consortium name="WormBaseParasite"/>
        </authorList>
    </citation>
    <scope>IDENTIFICATION</scope>
</reference>
<name>A0A915MN31_MELJA</name>
<evidence type="ECO:0000259" key="1">
    <source>
        <dbReference type="Pfam" id="PF04824"/>
    </source>
</evidence>